<evidence type="ECO:0000256" key="4">
    <source>
        <dbReference type="ARBA" id="ARBA00022723"/>
    </source>
</evidence>
<dbReference type="PANTHER" id="PTHR11465:SF9">
    <property type="entry name" value="CATALASE"/>
    <property type="match status" value="1"/>
</dbReference>
<comment type="similarity">
    <text evidence="1 10">Belongs to the catalase family.</text>
</comment>
<evidence type="ECO:0000256" key="10">
    <source>
        <dbReference type="RuleBase" id="RU000498"/>
    </source>
</evidence>
<dbReference type="PRINTS" id="PR00067">
    <property type="entry name" value="CATALASE"/>
</dbReference>
<keyword evidence="3 9" id="KW-0349">Heme</keyword>
<dbReference type="InterPro" id="IPR010582">
    <property type="entry name" value="Catalase_immune_responsive"/>
</dbReference>
<dbReference type="InterPro" id="IPR011614">
    <property type="entry name" value="Catalase_core"/>
</dbReference>
<dbReference type="GO" id="GO:0004096">
    <property type="term" value="F:catalase activity"/>
    <property type="evidence" value="ECO:0007669"/>
    <property type="project" value="UniProtKB-EC"/>
</dbReference>
<dbReference type="EC" id="1.11.1.6" evidence="10"/>
<dbReference type="PROSITE" id="PS51402">
    <property type="entry name" value="CATALASE_3"/>
    <property type="match status" value="1"/>
</dbReference>
<dbReference type="AlphaFoldDB" id="A0ABD1E831"/>
<keyword evidence="5 10" id="KW-0560">Oxidoreductase</keyword>
<feature type="binding site" description="axial binding residue" evidence="9">
    <location>
        <position position="360"/>
    </location>
    <ligand>
        <name>heme</name>
        <dbReference type="ChEBI" id="CHEBI:30413"/>
    </ligand>
    <ligandPart>
        <name>Fe</name>
        <dbReference type="ChEBI" id="CHEBI:18248"/>
    </ligandPart>
</feature>
<evidence type="ECO:0000313" key="13">
    <source>
        <dbReference type="EMBL" id="KAL1490823.1"/>
    </source>
</evidence>
<evidence type="ECO:0000256" key="2">
    <source>
        <dbReference type="ARBA" id="ARBA00022559"/>
    </source>
</evidence>
<gene>
    <name evidence="13" type="ORF">ABEB36_013451</name>
</gene>
<accession>A0ABD1E831</accession>
<dbReference type="PROSITE" id="PS00437">
    <property type="entry name" value="CATALASE_1"/>
    <property type="match status" value="1"/>
</dbReference>
<keyword evidence="7 10" id="KW-0376">Hydrogen peroxide</keyword>
<evidence type="ECO:0000256" key="9">
    <source>
        <dbReference type="PIRSR" id="PIRSR038928-2"/>
    </source>
</evidence>
<comment type="caution">
    <text evidence="13">The sequence shown here is derived from an EMBL/GenBank/DDBJ whole genome shotgun (WGS) entry which is preliminary data.</text>
</comment>
<keyword evidence="6 9" id="KW-0408">Iron</keyword>
<dbReference type="EMBL" id="JBDJPC010000010">
    <property type="protein sequence ID" value="KAL1490823.1"/>
    <property type="molecule type" value="Genomic_DNA"/>
</dbReference>
<dbReference type="FunFam" id="2.40.180.10:FF:000001">
    <property type="entry name" value="Catalase"/>
    <property type="match status" value="1"/>
</dbReference>
<evidence type="ECO:0000256" key="11">
    <source>
        <dbReference type="RuleBase" id="RU004142"/>
    </source>
</evidence>
<feature type="active site" evidence="8">
    <location>
        <position position="149"/>
    </location>
</feature>
<dbReference type="Proteomes" id="UP001566132">
    <property type="component" value="Unassembled WGS sequence"/>
</dbReference>
<dbReference type="Gene3D" id="2.40.180.10">
    <property type="entry name" value="Catalase core domain"/>
    <property type="match status" value="1"/>
</dbReference>
<comment type="catalytic activity">
    <reaction evidence="10">
        <text>2 H2O2 = O2 + 2 H2O</text>
        <dbReference type="Rhea" id="RHEA:20309"/>
        <dbReference type="ChEBI" id="CHEBI:15377"/>
        <dbReference type="ChEBI" id="CHEBI:15379"/>
        <dbReference type="ChEBI" id="CHEBI:16240"/>
        <dbReference type="EC" id="1.11.1.6"/>
    </reaction>
</comment>
<dbReference type="GO" id="GO:0046872">
    <property type="term" value="F:metal ion binding"/>
    <property type="evidence" value="ECO:0007669"/>
    <property type="project" value="UniProtKB-KW"/>
</dbReference>
<dbReference type="SUPFAM" id="SSF56634">
    <property type="entry name" value="Heme-dependent catalase-like"/>
    <property type="match status" value="1"/>
</dbReference>
<organism evidence="13 14">
    <name type="scientific">Hypothenemus hampei</name>
    <name type="common">Coffee berry borer</name>
    <dbReference type="NCBI Taxonomy" id="57062"/>
    <lineage>
        <taxon>Eukaryota</taxon>
        <taxon>Metazoa</taxon>
        <taxon>Ecdysozoa</taxon>
        <taxon>Arthropoda</taxon>
        <taxon>Hexapoda</taxon>
        <taxon>Insecta</taxon>
        <taxon>Pterygota</taxon>
        <taxon>Neoptera</taxon>
        <taxon>Endopterygota</taxon>
        <taxon>Coleoptera</taxon>
        <taxon>Polyphaga</taxon>
        <taxon>Cucujiformia</taxon>
        <taxon>Curculionidae</taxon>
        <taxon>Scolytinae</taxon>
        <taxon>Hypothenemus</taxon>
    </lineage>
</organism>
<evidence type="ECO:0000313" key="14">
    <source>
        <dbReference type="Proteomes" id="UP001566132"/>
    </source>
</evidence>
<evidence type="ECO:0000256" key="3">
    <source>
        <dbReference type="ARBA" id="ARBA00022617"/>
    </source>
</evidence>
<keyword evidence="4 9" id="KW-0479">Metal-binding</keyword>
<evidence type="ECO:0000259" key="12">
    <source>
        <dbReference type="SMART" id="SM01060"/>
    </source>
</evidence>
<dbReference type="SMART" id="SM01060">
    <property type="entry name" value="Catalase"/>
    <property type="match status" value="1"/>
</dbReference>
<dbReference type="PANTHER" id="PTHR11465">
    <property type="entry name" value="CATALASE"/>
    <property type="match status" value="1"/>
</dbReference>
<proteinExistence type="inferred from homology"/>
<dbReference type="InterPro" id="IPR024708">
    <property type="entry name" value="Catalase_AS"/>
</dbReference>
<feature type="domain" description="Catalase core" evidence="12">
    <location>
        <begin position="29"/>
        <end position="412"/>
    </location>
</feature>
<dbReference type="Pfam" id="PF00199">
    <property type="entry name" value="Catalase"/>
    <property type="match status" value="1"/>
</dbReference>
<evidence type="ECO:0000256" key="6">
    <source>
        <dbReference type="ARBA" id="ARBA00023004"/>
    </source>
</evidence>
<dbReference type="InterPro" id="IPR020835">
    <property type="entry name" value="Catalase_sf"/>
</dbReference>
<dbReference type="PIRSF" id="PIRSF038928">
    <property type="entry name" value="Catalase_clade1-3"/>
    <property type="match status" value="1"/>
</dbReference>
<dbReference type="Pfam" id="PF06628">
    <property type="entry name" value="Catalase-rel"/>
    <property type="match status" value="1"/>
</dbReference>
<evidence type="ECO:0000256" key="5">
    <source>
        <dbReference type="ARBA" id="ARBA00023002"/>
    </source>
</evidence>
<reference evidence="13 14" key="1">
    <citation type="submission" date="2024-05" db="EMBL/GenBank/DDBJ databases">
        <title>Genetic variation in Jamaican populations of the coffee berry borer (Hypothenemus hampei).</title>
        <authorList>
            <person name="Errbii M."/>
            <person name="Myrie A."/>
        </authorList>
    </citation>
    <scope>NUCLEOTIDE SEQUENCE [LARGE SCALE GENOMIC DNA]</scope>
    <source>
        <strain evidence="13">JA-Hopewell-2020-01-JO</strain>
        <tissue evidence="13">Whole body</tissue>
    </source>
</reference>
<sequence>MSTLDTRDAASKVLLEYAKNHEKNDNSITTDGGNPVGQKEASLTVGSLGPILLQDTVLIDELAHFSRERIPERVVHAKGAAAFGKFIVTHDITQYTDACVFATIGSETSIVVRFSQVAGERGYPDTYRDLRGFAIKFNTNDGIWDLVGNNSPIFFVNDAINFPMFIHALKRNPVTNVRPDYDAFWDFVSLRPESTHQTLQLFTDRGIPASYRKMHGYGANTFSFINAAGKFHYCKFHFKCQQGIENLSQSEADRLAGLDPDYYARDLYNAIHNGDFPSWDMHVQIMTPEQAATYSYNPFDNSKVWLHKDFPLIPVGRITLDQNPTNYFAEVEQLAFDVSHVIPGIDFSPDRMLQGRIFNYGDTQRYRLGINGTQLPVNEPFKLHNYNRDGQSILKSQGGAPNYFPNSFRGPKNNIRARALQPKIPLNGLVDRIDNGFDDNYSQASLLWRRVLKDDERHRTIENMLNWLRQTNRVIALRAIENFANVDQALGARLREGLDKQVKLPAHVSL</sequence>
<dbReference type="PROSITE" id="PS00438">
    <property type="entry name" value="CATALASE_2"/>
    <property type="match status" value="1"/>
</dbReference>
<dbReference type="GO" id="GO:0042744">
    <property type="term" value="P:hydrogen peroxide catabolic process"/>
    <property type="evidence" value="ECO:0007669"/>
    <property type="project" value="UniProtKB-KW"/>
</dbReference>
<evidence type="ECO:0000256" key="7">
    <source>
        <dbReference type="ARBA" id="ARBA00023324"/>
    </source>
</evidence>
<evidence type="ECO:0000256" key="1">
    <source>
        <dbReference type="ARBA" id="ARBA00005329"/>
    </source>
</evidence>
<protein>
    <recommendedName>
        <fullName evidence="10">Catalase</fullName>
        <ecNumber evidence="10">1.11.1.6</ecNumber>
    </recommendedName>
</protein>
<dbReference type="InterPro" id="IPR024711">
    <property type="entry name" value="Catalase_clade1/3"/>
</dbReference>
<dbReference type="InterPro" id="IPR002226">
    <property type="entry name" value="Catalase_haem_BS"/>
</dbReference>
<feature type="active site" evidence="8">
    <location>
        <position position="76"/>
    </location>
</feature>
<comment type="cofactor">
    <cofactor evidence="9">
        <name>heme</name>
        <dbReference type="ChEBI" id="CHEBI:30413"/>
    </cofactor>
</comment>
<evidence type="ECO:0000256" key="8">
    <source>
        <dbReference type="PIRSR" id="PIRSR038928-1"/>
    </source>
</evidence>
<keyword evidence="2 10" id="KW-0575">Peroxidase</keyword>
<dbReference type="InterPro" id="IPR018028">
    <property type="entry name" value="Catalase"/>
</dbReference>
<name>A0ABD1E831_HYPHA</name>
<keyword evidence="14" id="KW-1185">Reference proteome</keyword>
<comment type="function">
    <text evidence="11">Catalyzes the degradation of hydrogen peroxide (H(2)O(2)) generated by peroxisomal oxidases to water and oxygen, thereby protecting cells from the toxic effects of hydrogen peroxide.</text>
</comment>